<proteinExistence type="predicted"/>
<accession>A0A9P6SW85</accession>
<sequence length="561" mass="63343">MEATFKIPELRSQIAQNLTKSDLKICMLVCQGWAQDFRPYLWHKVVLNQQLAYTMTKDLFQKYAYLIRTLVISDPMPLLNDWFLPRVCSNLVEISIEPRLSPKRRLVSAMYRSSRHTDQSIDFMSLASVDKIFDLIIDCSPTLQKVEEQWFTLSQAHTNLFAEWLCRQRTGLSEISTCHWKLSSFDQLYSLLEMNSRLRTLSLLHISIDLTNSNDNNNNSADGGNGKGGGGGGDGGGNSEMTLDFGKLWNLSLSAVKLKEPEGSVPLKIQVQARELVSLTFTGLQDTFPSPSNPLSLARKISSWYCPNLKELNLTHDDNDANHSVMMLFASANRLETLSITDSIIHPTEAIQLLLQRHANTLKSIDLSGTIGLASSDLQSILTSCPNLIDFTGSGDKLWYTRLIQQPWVCRQLQSLVIFIHLPLKVTLQNGNHDSEAGGSIHTRNNEMKYTKEQLEMYKGVYDQLAPLTQLKSIRLGGFCRGGKHFIGIPWNLAAGLDRLRGLSKIESIYFTGNLSEIGTEEAWWFKKHWPRLKTIQRINSYIEVLDTQISDILGPGVRVY</sequence>
<gene>
    <name evidence="2" type="ORF">BGZ80_004618</name>
</gene>
<dbReference type="EMBL" id="JAAAID010002337">
    <property type="protein sequence ID" value="KAG0007476.1"/>
    <property type="molecule type" value="Genomic_DNA"/>
</dbReference>
<protein>
    <recommendedName>
        <fullName evidence="4">F-box domain-containing protein</fullName>
    </recommendedName>
</protein>
<reference evidence="2" key="1">
    <citation type="journal article" date="2020" name="Fungal Divers.">
        <title>Resolving the Mortierellaceae phylogeny through synthesis of multi-gene phylogenetics and phylogenomics.</title>
        <authorList>
            <person name="Vandepol N."/>
            <person name="Liber J."/>
            <person name="Desiro A."/>
            <person name="Na H."/>
            <person name="Kennedy M."/>
            <person name="Barry K."/>
            <person name="Grigoriev I.V."/>
            <person name="Miller A.N."/>
            <person name="O'Donnell K."/>
            <person name="Stajich J.E."/>
            <person name="Bonito G."/>
        </authorList>
    </citation>
    <scope>NUCLEOTIDE SEQUENCE</scope>
    <source>
        <strain evidence="2">NRRL 2769</strain>
    </source>
</reference>
<feature type="region of interest" description="Disordered" evidence="1">
    <location>
        <begin position="214"/>
        <end position="237"/>
    </location>
</feature>
<dbReference type="AlphaFoldDB" id="A0A9P6SW85"/>
<dbReference type="Gene3D" id="3.80.10.10">
    <property type="entry name" value="Ribonuclease Inhibitor"/>
    <property type="match status" value="1"/>
</dbReference>
<name>A0A9P6SW85_9FUNG</name>
<organism evidence="2 3">
    <name type="scientific">Entomortierella chlamydospora</name>
    <dbReference type="NCBI Taxonomy" id="101097"/>
    <lineage>
        <taxon>Eukaryota</taxon>
        <taxon>Fungi</taxon>
        <taxon>Fungi incertae sedis</taxon>
        <taxon>Mucoromycota</taxon>
        <taxon>Mortierellomycotina</taxon>
        <taxon>Mortierellomycetes</taxon>
        <taxon>Mortierellales</taxon>
        <taxon>Mortierellaceae</taxon>
        <taxon>Entomortierella</taxon>
    </lineage>
</organism>
<evidence type="ECO:0008006" key="4">
    <source>
        <dbReference type="Google" id="ProtNLM"/>
    </source>
</evidence>
<evidence type="ECO:0000313" key="2">
    <source>
        <dbReference type="EMBL" id="KAG0007476.1"/>
    </source>
</evidence>
<keyword evidence="3" id="KW-1185">Reference proteome</keyword>
<dbReference type="InterPro" id="IPR032675">
    <property type="entry name" value="LRR_dom_sf"/>
</dbReference>
<evidence type="ECO:0000256" key="1">
    <source>
        <dbReference type="SAM" id="MobiDB-lite"/>
    </source>
</evidence>
<dbReference type="Proteomes" id="UP000703661">
    <property type="component" value="Unassembled WGS sequence"/>
</dbReference>
<feature type="compositionally biased region" description="Gly residues" evidence="1">
    <location>
        <begin position="223"/>
        <end position="237"/>
    </location>
</feature>
<dbReference type="SUPFAM" id="SSF52047">
    <property type="entry name" value="RNI-like"/>
    <property type="match status" value="1"/>
</dbReference>
<comment type="caution">
    <text evidence="2">The sequence shown here is derived from an EMBL/GenBank/DDBJ whole genome shotgun (WGS) entry which is preliminary data.</text>
</comment>
<evidence type="ECO:0000313" key="3">
    <source>
        <dbReference type="Proteomes" id="UP000703661"/>
    </source>
</evidence>